<reference evidence="3 4" key="1">
    <citation type="journal article" date="2024" name="Commun. Biol.">
        <title>Comparative genomic analysis of thermophilic fungi reveals convergent evolutionary adaptations and gene losses.</title>
        <authorList>
            <person name="Steindorff A.S."/>
            <person name="Aguilar-Pontes M.V."/>
            <person name="Robinson A.J."/>
            <person name="Andreopoulos B."/>
            <person name="LaButti K."/>
            <person name="Kuo A."/>
            <person name="Mondo S."/>
            <person name="Riley R."/>
            <person name="Otillar R."/>
            <person name="Haridas S."/>
            <person name="Lipzen A."/>
            <person name="Grimwood J."/>
            <person name="Schmutz J."/>
            <person name="Clum A."/>
            <person name="Reid I.D."/>
            <person name="Moisan M.C."/>
            <person name="Butler G."/>
            <person name="Nguyen T.T.M."/>
            <person name="Dewar K."/>
            <person name="Conant G."/>
            <person name="Drula E."/>
            <person name="Henrissat B."/>
            <person name="Hansel C."/>
            <person name="Singer S."/>
            <person name="Hutchinson M.I."/>
            <person name="de Vries R.P."/>
            <person name="Natvig D.O."/>
            <person name="Powell A.J."/>
            <person name="Tsang A."/>
            <person name="Grigoriev I.V."/>
        </authorList>
    </citation>
    <scope>NUCLEOTIDE SEQUENCE [LARGE SCALE GENOMIC DNA]</scope>
    <source>
        <strain evidence="3 4">ATCC 22073</strain>
    </source>
</reference>
<dbReference type="SUPFAM" id="SSF53686">
    <property type="entry name" value="Tryptophan synthase beta subunit-like PLP-dependent enzymes"/>
    <property type="match status" value="1"/>
</dbReference>
<feature type="region of interest" description="Disordered" evidence="1">
    <location>
        <begin position="371"/>
        <end position="416"/>
    </location>
</feature>
<dbReference type="Gene3D" id="3.40.250.10">
    <property type="entry name" value="Rhodanese-like domain"/>
    <property type="match status" value="1"/>
</dbReference>
<dbReference type="Pfam" id="PF00291">
    <property type="entry name" value="PALP"/>
    <property type="match status" value="1"/>
</dbReference>
<feature type="domain" description="Rhodanese" evidence="2">
    <location>
        <begin position="451"/>
        <end position="598"/>
    </location>
</feature>
<dbReference type="GeneID" id="98124270"/>
<comment type="caution">
    <text evidence="3">The sequence shown here is derived from an EMBL/GenBank/DDBJ whole genome shotgun (WGS) entry which is preliminary data.</text>
</comment>
<dbReference type="RefSeq" id="XP_070867145.1">
    <property type="nucleotide sequence ID" value="XM_071009626.1"/>
</dbReference>
<feature type="region of interest" description="Disordered" evidence="1">
    <location>
        <begin position="431"/>
        <end position="453"/>
    </location>
</feature>
<feature type="compositionally biased region" description="Low complexity" evidence="1">
    <location>
        <begin position="379"/>
        <end position="413"/>
    </location>
</feature>
<dbReference type="Gene3D" id="3.40.50.1100">
    <property type="match status" value="2"/>
</dbReference>
<evidence type="ECO:0000313" key="4">
    <source>
        <dbReference type="Proteomes" id="UP001600064"/>
    </source>
</evidence>
<evidence type="ECO:0000259" key="2">
    <source>
        <dbReference type="PROSITE" id="PS50206"/>
    </source>
</evidence>
<dbReference type="SMART" id="SM00450">
    <property type="entry name" value="RHOD"/>
    <property type="match status" value="1"/>
</dbReference>
<dbReference type="InterPro" id="IPR050214">
    <property type="entry name" value="Cys_Synth/Cystath_Beta-Synth"/>
</dbReference>
<gene>
    <name evidence="3" type="ORF">VTJ83DRAFT_3267</name>
</gene>
<organism evidence="3 4">
    <name type="scientific">Remersonia thermophila</name>
    <dbReference type="NCBI Taxonomy" id="72144"/>
    <lineage>
        <taxon>Eukaryota</taxon>
        <taxon>Fungi</taxon>
        <taxon>Dikarya</taxon>
        <taxon>Ascomycota</taxon>
        <taxon>Pezizomycotina</taxon>
        <taxon>Sordariomycetes</taxon>
        <taxon>Sordariomycetidae</taxon>
        <taxon>Sordariales</taxon>
        <taxon>Sordariales incertae sedis</taxon>
        <taxon>Remersonia</taxon>
    </lineage>
</organism>
<dbReference type="InterPro" id="IPR036052">
    <property type="entry name" value="TrpB-like_PALP_sf"/>
</dbReference>
<proteinExistence type="predicted"/>
<dbReference type="PROSITE" id="PS50206">
    <property type="entry name" value="RHODANESE_3"/>
    <property type="match status" value="1"/>
</dbReference>
<dbReference type="InterPro" id="IPR001763">
    <property type="entry name" value="Rhodanese-like_dom"/>
</dbReference>
<dbReference type="CDD" id="cd00158">
    <property type="entry name" value="RHOD"/>
    <property type="match status" value="1"/>
</dbReference>
<name>A0ABR4DDJ1_9PEZI</name>
<accession>A0ABR4DDJ1</accession>
<dbReference type="InterPro" id="IPR001926">
    <property type="entry name" value="TrpB-like_PALP"/>
</dbReference>
<keyword evidence="4" id="KW-1185">Reference proteome</keyword>
<evidence type="ECO:0000313" key="3">
    <source>
        <dbReference type="EMBL" id="KAL2268421.1"/>
    </source>
</evidence>
<dbReference type="SUPFAM" id="SSF52821">
    <property type="entry name" value="Rhodanese/Cell cycle control phosphatase"/>
    <property type="match status" value="1"/>
</dbReference>
<dbReference type="Proteomes" id="UP001600064">
    <property type="component" value="Unassembled WGS sequence"/>
</dbReference>
<feature type="region of interest" description="Disordered" evidence="1">
    <location>
        <begin position="512"/>
        <end position="543"/>
    </location>
</feature>
<dbReference type="EMBL" id="JAZGUE010000003">
    <property type="protein sequence ID" value="KAL2268421.1"/>
    <property type="molecule type" value="Genomic_DNA"/>
</dbReference>
<sequence length="601" mass="65571">MALNVFHGPNALADFFDPDKNPPLPLVEIPNRLNPFRQDGVRIYAKLLTHLPAQNVKSLPALNMLRGLPEARDKTIVEASSGSTVLSLGIIARVLWGNDDVNAYVTNKKSPESLNLLRFFGITPHLYGGLAQQEPTDPTGIMCRLRRLAKKRQDIVYPGQYDNANNWKAHEQWTGPQTLRQLPEISLFCATVGTGGCLTGTSMFLKTRKPSVRTLGVFNVFGDPTPGPRHYENFNSCGFPWAQTVDAFVDVPSVESFRMSMRLSREGIIAGPSSGQALKGLLDYLGRLKETGDLETLRDPETGEVACVFTCSDLPYQYLATYFQKLGAEEFPAIQNDILLGCDQDKHDERWILEPSDAEALLRPDLSPAAVAEEKARAKSTTSTTARSASPAPSAGSSSSTTTATPHPPSSASRSRRFNPFSCFFHSLRRRRASKPQDHPPSHAPAVAQHAADRPLVLDLRDPDSFRASHVPGSINAPLANLREHLRKAEGDLFGDAESVFAVWTAARDMLDGTRSPGPDAARRRKAKAAEKPDEDDGTLASAPVSKLVDEAQRRGRQVVVLCYDGDASRLMTALLRKKGVEAFSVKSGVEGAKALLGGRE</sequence>
<dbReference type="InterPro" id="IPR036873">
    <property type="entry name" value="Rhodanese-like_dom_sf"/>
</dbReference>
<protein>
    <recommendedName>
        <fullName evidence="2">Rhodanese domain-containing protein</fullName>
    </recommendedName>
</protein>
<dbReference type="PANTHER" id="PTHR10314">
    <property type="entry name" value="CYSTATHIONINE BETA-SYNTHASE"/>
    <property type="match status" value="1"/>
</dbReference>
<evidence type="ECO:0000256" key="1">
    <source>
        <dbReference type="SAM" id="MobiDB-lite"/>
    </source>
</evidence>